<evidence type="ECO:0000256" key="2">
    <source>
        <dbReference type="ARBA" id="ARBA00012387"/>
    </source>
</evidence>
<accession>A0A7Y3SXR2</accession>
<gene>
    <name evidence="10" type="ORF">HLQ16_15390</name>
</gene>
<evidence type="ECO:0000313" key="10">
    <source>
        <dbReference type="EMBL" id="NNU77318.1"/>
    </source>
</evidence>
<dbReference type="PANTHER" id="PTHR46390:SF1">
    <property type="entry name" value="MANNOSE-1-PHOSPHATE GUANYLYLTRANSFERASE"/>
    <property type="match status" value="1"/>
</dbReference>
<comment type="caution">
    <text evidence="10">The sequence shown here is derived from an EMBL/GenBank/DDBJ whole genome shotgun (WGS) entry which is preliminary data.</text>
</comment>
<feature type="domain" description="MannoseP isomerase/GMP-like beta-helix" evidence="9">
    <location>
        <begin position="299"/>
        <end position="344"/>
    </location>
</feature>
<dbReference type="InterPro" id="IPR049577">
    <property type="entry name" value="GMPP_N"/>
</dbReference>
<dbReference type="InterPro" id="IPR029044">
    <property type="entry name" value="Nucleotide-diphossugar_trans"/>
</dbReference>
<dbReference type="Gene3D" id="3.90.550.10">
    <property type="entry name" value="Spore Coat Polysaccharide Biosynthesis Protein SpsA, Chain A"/>
    <property type="match status" value="1"/>
</dbReference>
<dbReference type="RefSeq" id="WP_171297971.1">
    <property type="nucleotide sequence ID" value="NZ_CP087098.1"/>
</dbReference>
<sequence length="349" mass="39916">MLCALIMAGGKGERFWPLSTEDKPKQFLKLLGDYTMIQMTVKRLQKLLSLERIFIVTAKQYVNLIKEQIPNLPVRNIIVEPVGKNTAPCIALSAFIIDKYYKDATLAVVPADHLISDEDNFVKVIQTADVFVNNMKDSIITLGIIPNRPECGYGYINYSNCLTEVDGFEIRKVNKFVEKPNIETAKGYLLAGDFLWNGGMFVWKTSTILNLTNKYLSNTYQILSEISATCDDDYDKVLNKRYKDIDSISVDYAIMENAKDIYVIPCDFGWDDIGTWHSLERYREHDENNNICVGYVNSFESNNNIVVGNNKPIVVVGMDDIFVVESEDMIFIGKKEYIERIKEIKRKVE</sequence>
<dbReference type="GO" id="GO:0009298">
    <property type="term" value="P:GDP-mannose biosynthetic process"/>
    <property type="evidence" value="ECO:0007669"/>
    <property type="project" value="TreeGrafter"/>
</dbReference>
<feature type="domain" description="Nucleotidyl transferase" evidence="8">
    <location>
        <begin position="4"/>
        <end position="287"/>
    </location>
</feature>
<dbReference type="GO" id="GO:0005525">
    <property type="term" value="F:GTP binding"/>
    <property type="evidence" value="ECO:0007669"/>
    <property type="project" value="UniProtKB-KW"/>
</dbReference>
<evidence type="ECO:0000256" key="5">
    <source>
        <dbReference type="ARBA" id="ARBA00022741"/>
    </source>
</evidence>
<dbReference type="CDD" id="cd02509">
    <property type="entry name" value="GDP-M1P_Guanylyltransferase"/>
    <property type="match status" value="1"/>
</dbReference>
<dbReference type="SUPFAM" id="SSF159283">
    <property type="entry name" value="Guanosine diphospho-D-mannose pyrophosphorylase/mannose-6-phosphate isomerase linker domain"/>
    <property type="match status" value="1"/>
</dbReference>
<comment type="similarity">
    <text evidence="1">Belongs to the mannose-6-phosphate isomerase type 2 family.</text>
</comment>
<dbReference type="Pfam" id="PF00483">
    <property type="entry name" value="NTP_transferase"/>
    <property type="match status" value="1"/>
</dbReference>
<dbReference type="InterPro" id="IPR005835">
    <property type="entry name" value="NTP_transferase_dom"/>
</dbReference>
<evidence type="ECO:0000313" key="11">
    <source>
        <dbReference type="Proteomes" id="UP000531659"/>
    </source>
</evidence>
<evidence type="ECO:0000256" key="1">
    <source>
        <dbReference type="ARBA" id="ARBA00006115"/>
    </source>
</evidence>
<evidence type="ECO:0000259" key="9">
    <source>
        <dbReference type="Pfam" id="PF22640"/>
    </source>
</evidence>
<evidence type="ECO:0000256" key="3">
    <source>
        <dbReference type="ARBA" id="ARBA00022679"/>
    </source>
</evidence>
<dbReference type="FunFam" id="3.90.550.10:FF:000046">
    <property type="entry name" value="Mannose-1-phosphate guanylyltransferase (GDP)"/>
    <property type="match status" value="1"/>
</dbReference>
<dbReference type="AlphaFoldDB" id="A0A7Y3SXR2"/>
<protein>
    <recommendedName>
        <fullName evidence="2">mannose-1-phosphate guanylyltransferase</fullName>
        <ecNumber evidence="2">2.7.7.13</ecNumber>
    </recommendedName>
</protein>
<organism evidence="10 11">
    <name type="scientific">Clostridium estertheticum</name>
    <dbReference type="NCBI Taxonomy" id="238834"/>
    <lineage>
        <taxon>Bacteria</taxon>
        <taxon>Bacillati</taxon>
        <taxon>Bacillota</taxon>
        <taxon>Clostridia</taxon>
        <taxon>Eubacteriales</taxon>
        <taxon>Clostridiaceae</taxon>
        <taxon>Clostridium</taxon>
    </lineage>
</organism>
<evidence type="ECO:0000256" key="7">
    <source>
        <dbReference type="ARBA" id="ARBA00047343"/>
    </source>
</evidence>
<evidence type="ECO:0000256" key="4">
    <source>
        <dbReference type="ARBA" id="ARBA00022695"/>
    </source>
</evidence>
<dbReference type="InterPro" id="IPR051161">
    <property type="entry name" value="Mannose-6P_isomerase_type2"/>
</dbReference>
<proteinExistence type="inferred from homology"/>
<dbReference type="EMBL" id="JABEYB010000012">
    <property type="protein sequence ID" value="NNU77318.1"/>
    <property type="molecule type" value="Genomic_DNA"/>
</dbReference>
<dbReference type="EC" id="2.7.7.13" evidence="2"/>
<dbReference type="Pfam" id="PF22640">
    <property type="entry name" value="ManC_GMP_beta-helix"/>
    <property type="match status" value="1"/>
</dbReference>
<dbReference type="PANTHER" id="PTHR46390">
    <property type="entry name" value="MANNOSE-1-PHOSPHATE GUANYLYLTRANSFERASE"/>
    <property type="match status" value="1"/>
</dbReference>
<keyword evidence="5" id="KW-0547">Nucleotide-binding</keyword>
<comment type="catalytic activity">
    <reaction evidence="7">
        <text>alpha-D-mannose 1-phosphate + GTP + H(+) = GDP-alpha-D-mannose + diphosphate</text>
        <dbReference type="Rhea" id="RHEA:15229"/>
        <dbReference type="ChEBI" id="CHEBI:15378"/>
        <dbReference type="ChEBI" id="CHEBI:33019"/>
        <dbReference type="ChEBI" id="CHEBI:37565"/>
        <dbReference type="ChEBI" id="CHEBI:57527"/>
        <dbReference type="ChEBI" id="CHEBI:58409"/>
        <dbReference type="EC" id="2.7.7.13"/>
    </reaction>
</comment>
<name>A0A7Y3SXR2_9CLOT</name>
<dbReference type="GO" id="GO:0004475">
    <property type="term" value="F:mannose-1-phosphate guanylyltransferase (GTP) activity"/>
    <property type="evidence" value="ECO:0007669"/>
    <property type="project" value="UniProtKB-EC"/>
</dbReference>
<keyword evidence="4 10" id="KW-0548">Nucleotidyltransferase</keyword>
<evidence type="ECO:0000256" key="6">
    <source>
        <dbReference type="ARBA" id="ARBA00023134"/>
    </source>
</evidence>
<keyword evidence="6" id="KW-0342">GTP-binding</keyword>
<dbReference type="SUPFAM" id="SSF53448">
    <property type="entry name" value="Nucleotide-diphospho-sugar transferases"/>
    <property type="match status" value="1"/>
</dbReference>
<keyword evidence="3 10" id="KW-0808">Transferase</keyword>
<reference evidence="10 11" key="1">
    <citation type="submission" date="2020-05" db="EMBL/GenBank/DDBJ databases">
        <title>Complete genome of Clostridium estertheticum subspecies estertheticum, isolated from Vacuum packed lamb meat from New Zealand imported to Switzerland.</title>
        <authorList>
            <person name="Wambui J."/>
            <person name="Stevens M.J.A."/>
            <person name="Stephan R."/>
        </authorList>
    </citation>
    <scope>NUCLEOTIDE SEQUENCE [LARGE SCALE GENOMIC DNA]</scope>
    <source>
        <strain evidence="10 11">CEST001</strain>
    </source>
</reference>
<evidence type="ECO:0000259" key="8">
    <source>
        <dbReference type="Pfam" id="PF00483"/>
    </source>
</evidence>
<dbReference type="Proteomes" id="UP000531659">
    <property type="component" value="Unassembled WGS sequence"/>
</dbReference>
<dbReference type="InterPro" id="IPR054566">
    <property type="entry name" value="ManC/GMP-like_b-helix"/>
</dbReference>